<organism evidence="10 11">
    <name type="scientific">Telmatocola sphagniphila</name>
    <dbReference type="NCBI Taxonomy" id="1123043"/>
    <lineage>
        <taxon>Bacteria</taxon>
        <taxon>Pseudomonadati</taxon>
        <taxon>Planctomycetota</taxon>
        <taxon>Planctomycetia</taxon>
        <taxon>Gemmatales</taxon>
        <taxon>Gemmataceae</taxon>
    </lineage>
</organism>
<feature type="domain" description="O-GlcNAc transferase C-terminal" evidence="9">
    <location>
        <begin position="324"/>
        <end position="467"/>
    </location>
</feature>
<dbReference type="InterPro" id="IPR029489">
    <property type="entry name" value="OGT/SEC/SPY_C"/>
</dbReference>
<proteinExistence type="inferred from homology"/>
<evidence type="ECO:0000256" key="5">
    <source>
        <dbReference type="ARBA" id="ARBA00022679"/>
    </source>
</evidence>
<evidence type="ECO:0000256" key="7">
    <source>
        <dbReference type="ARBA" id="ARBA00022803"/>
    </source>
</evidence>
<evidence type="ECO:0000256" key="6">
    <source>
        <dbReference type="ARBA" id="ARBA00022737"/>
    </source>
</evidence>
<dbReference type="PANTHER" id="PTHR44835:SF1">
    <property type="entry name" value="PROTEIN O-GLCNAC TRANSFERASE"/>
    <property type="match status" value="1"/>
</dbReference>
<keyword evidence="5" id="KW-0808">Transferase</keyword>
<dbReference type="Proteomes" id="UP000676194">
    <property type="component" value="Chromosome"/>
</dbReference>
<dbReference type="Gene3D" id="1.25.40.10">
    <property type="entry name" value="Tetratricopeptide repeat domain"/>
    <property type="match status" value="1"/>
</dbReference>
<dbReference type="SUPFAM" id="SSF48452">
    <property type="entry name" value="TPR-like"/>
    <property type="match status" value="1"/>
</dbReference>
<comment type="similarity">
    <text evidence="2">Belongs to the glycosyltransferase 41 family. O-GlcNAc transferase subfamily.</text>
</comment>
<gene>
    <name evidence="10" type="ORF">KIH39_16515</name>
</gene>
<dbReference type="SMART" id="SM00028">
    <property type="entry name" value="TPR"/>
    <property type="match status" value="8"/>
</dbReference>
<feature type="repeat" description="TPR" evidence="8">
    <location>
        <begin position="107"/>
        <end position="140"/>
    </location>
</feature>
<dbReference type="RefSeq" id="WP_213494323.1">
    <property type="nucleotide sequence ID" value="NZ_CP074694.1"/>
</dbReference>
<dbReference type="AlphaFoldDB" id="A0A8E6B356"/>
<dbReference type="KEGG" id="tsph:KIH39_16515"/>
<evidence type="ECO:0000313" key="10">
    <source>
        <dbReference type="EMBL" id="QVL30452.1"/>
    </source>
</evidence>
<dbReference type="InterPro" id="IPR019734">
    <property type="entry name" value="TPR_rpt"/>
</dbReference>
<evidence type="ECO:0000256" key="1">
    <source>
        <dbReference type="ARBA" id="ARBA00004922"/>
    </source>
</evidence>
<sequence>MTDALQAVFEQAVMAHRNGRLDLADQLYRQVLSEIPDHAPSLSNLGSIFVNRGQLQDAIQTYQHAIKADPNRPDGYYNLANLVRKLGRLSEAEGLYRRSLVADSEFARSYHNLGLVLGQMGRWNEAIPCYENALRLDSQFVEVHNLLGQALLQAGKFDAAISRFQRYTRLQPNDPRGFHNLALALAQRNMLEPAKQAIEAALKLKPNYAEAFNARAILLWQQGKCLEAIGDWRQAITLQPNNPEFLANLSSVAEEAGDLDHAVGSLEKSLEHFPHNPAMHSSLIRLLNSVAMPPEELFQEHLKWAARFANPIHPTVNPKPTDSQAERILNIGYVLGEVSLAEVRAFFEPLFRQHKRDQVKVILLSNTRTEPVIAALRKSCDALHSIVGLNDAEAEHLIQNEKIDILVDLSGHNPGNRLGLFALKTVPVQASLFGYPLSTGMKAIDYRISESYADPPGSTEKLHSERVWRLPQVSWAYQPPEPLPKLSSPPFVKNGYITFGVMQTPRRVLPGMMDVWASILKEEPTARLRMVLGKNAFAKERYVQIFTKFEIDPARIDFLPRLEEKDYWEFFNSIDISLDTFPANGRLTTADALLMGVPVVTLSGRTAVSRLGLSLLRLVDLNDLVTWKPEDYKVIAVRLARDASRLKILRDVLRGKLQSSAACNWEQFVRDLETAYRGMWLRAITN</sequence>
<dbReference type="GO" id="GO:0097363">
    <property type="term" value="F:protein O-acetylglucosaminyltransferase activity"/>
    <property type="evidence" value="ECO:0007669"/>
    <property type="project" value="UniProtKB-EC"/>
</dbReference>
<dbReference type="InterPro" id="IPR051939">
    <property type="entry name" value="Glycosyltr_41/O-GlcNAc_trsf"/>
</dbReference>
<keyword evidence="6" id="KW-0677">Repeat</keyword>
<dbReference type="InterPro" id="IPR011990">
    <property type="entry name" value="TPR-like_helical_dom_sf"/>
</dbReference>
<dbReference type="Pfam" id="PF13432">
    <property type="entry name" value="TPR_16"/>
    <property type="match status" value="2"/>
</dbReference>
<evidence type="ECO:0000256" key="4">
    <source>
        <dbReference type="ARBA" id="ARBA00022676"/>
    </source>
</evidence>
<feature type="domain" description="O-GlcNAc transferase C-terminal" evidence="9">
    <location>
        <begin position="507"/>
        <end position="672"/>
    </location>
</feature>
<dbReference type="PANTHER" id="PTHR44835">
    <property type="entry name" value="UDP-N-ACETYLGLUCOSAMINE--PEPTIDE N-ACETYLGLUCOSAMINYLTRANSFERASE SPINDLY-RELATED"/>
    <property type="match status" value="1"/>
</dbReference>
<evidence type="ECO:0000256" key="2">
    <source>
        <dbReference type="ARBA" id="ARBA00005386"/>
    </source>
</evidence>
<keyword evidence="7 8" id="KW-0802">TPR repeat</keyword>
<dbReference type="PROSITE" id="PS50293">
    <property type="entry name" value="TPR_REGION"/>
    <property type="match status" value="2"/>
</dbReference>
<dbReference type="EMBL" id="CP074694">
    <property type="protein sequence ID" value="QVL30452.1"/>
    <property type="molecule type" value="Genomic_DNA"/>
</dbReference>
<evidence type="ECO:0000259" key="9">
    <source>
        <dbReference type="Pfam" id="PF13844"/>
    </source>
</evidence>
<dbReference type="Pfam" id="PF13844">
    <property type="entry name" value="Glyco_transf_41"/>
    <property type="match status" value="2"/>
</dbReference>
<feature type="repeat" description="TPR" evidence="8">
    <location>
        <begin position="209"/>
        <end position="242"/>
    </location>
</feature>
<dbReference type="PROSITE" id="PS50005">
    <property type="entry name" value="TPR"/>
    <property type="match status" value="4"/>
</dbReference>
<feature type="repeat" description="TPR" evidence="8">
    <location>
        <begin position="39"/>
        <end position="72"/>
    </location>
</feature>
<dbReference type="Pfam" id="PF13414">
    <property type="entry name" value="TPR_11"/>
    <property type="match status" value="1"/>
</dbReference>
<protein>
    <recommendedName>
        <fullName evidence="3">protein O-GlcNAc transferase</fullName>
        <ecNumber evidence="3">2.4.1.255</ecNumber>
    </recommendedName>
</protein>
<accession>A0A8E6B356</accession>
<reference evidence="10" key="1">
    <citation type="submission" date="2021-05" db="EMBL/GenBank/DDBJ databases">
        <title>Complete genome sequence of the cellulolytic planctomycete Telmatocola sphagniphila SP2T and characterization of the first cellulase from planctomycetes.</title>
        <authorList>
            <person name="Rakitin A.L."/>
            <person name="Beletsky A.V."/>
            <person name="Naumoff D.G."/>
            <person name="Kulichevskaya I.S."/>
            <person name="Mardanov A.V."/>
            <person name="Ravin N.V."/>
            <person name="Dedysh S.N."/>
        </authorList>
    </citation>
    <scope>NUCLEOTIDE SEQUENCE</scope>
    <source>
        <strain evidence="10">SP2T</strain>
    </source>
</reference>
<dbReference type="EC" id="2.4.1.255" evidence="3"/>
<evidence type="ECO:0000313" key="11">
    <source>
        <dbReference type="Proteomes" id="UP000676194"/>
    </source>
</evidence>
<comment type="pathway">
    <text evidence="1">Protein modification; protein glycosylation.</text>
</comment>
<dbReference type="Pfam" id="PF13181">
    <property type="entry name" value="TPR_8"/>
    <property type="match status" value="1"/>
</dbReference>
<name>A0A8E6B356_9BACT</name>
<evidence type="ECO:0000256" key="3">
    <source>
        <dbReference type="ARBA" id="ARBA00011970"/>
    </source>
</evidence>
<dbReference type="Gene3D" id="3.40.50.11380">
    <property type="match status" value="1"/>
</dbReference>
<keyword evidence="11" id="KW-1185">Reference proteome</keyword>
<evidence type="ECO:0000256" key="8">
    <source>
        <dbReference type="PROSITE-ProRule" id="PRU00339"/>
    </source>
</evidence>
<dbReference type="Gene3D" id="3.40.50.2000">
    <property type="entry name" value="Glycogen Phosphorylase B"/>
    <property type="match status" value="1"/>
</dbReference>
<keyword evidence="4" id="KW-0328">Glycosyltransferase</keyword>
<feature type="repeat" description="TPR" evidence="8">
    <location>
        <begin position="141"/>
        <end position="174"/>
    </location>
</feature>